<feature type="transmembrane region" description="Helical" evidence="2">
    <location>
        <begin position="219"/>
        <end position="236"/>
    </location>
</feature>
<keyword evidence="2" id="KW-0812">Transmembrane</keyword>
<feature type="transmembrane region" description="Helical" evidence="2">
    <location>
        <begin position="58"/>
        <end position="74"/>
    </location>
</feature>
<evidence type="ECO:0000313" key="3">
    <source>
        <dbReference type="EMBL" id="USG61315.1"/>
    </source>
</evidence>
<accession>A0ABY4W6G7</accession>
<feature type="transmembrane region" description="Helical" evidence="2">
    <location>
        <begin position="12"/>
        <end position="29"/>
    </location>
</feature>
<feature type="transmembrane region" description="Helical" evidence="2">
    <location>
        <begin position="376"/>
        <end position="398"/>
    </location>
</feature>
<organism evidence="3 4">
    <name type="scientific">Sneathiella marina</name>
    <dbReference type="NCBI Taxonomy" id="2950108"/>
    <lineage>
        <taxon>Bacteria</taxon>
        <taxon>Pseudomonadati</taxon>
        <taxon>Pseudomonadota</taxon>
        <taxon>Alphaproteobacteria</taxon>
        <taxon>Sneathiellales</taxon>
        <taxon>Sneathiellaceae</taxon>
        <taxon>Sneathiella</taxon>
    </lineage>
</organism>
<feature type="compositionally biased region" description="Polar residues" evidence="1">
    <location>
        <begin position="434"/>
        <end position="445"/>
    </location>
</feature>
<feature type="transmembrane region" description="Helical" evidence="2">
    <location>
        <begin position="34"/>
        <end position="52"/>
    </location>
</feature>
<feature type="transmembrane region" description="Helical" evidence="2">
    <location>
        <begin position="336"/>
        <end position="356"/>
    </location>
</feature>
<dbReference type="Proteomes" id="UP001056291">
    <property type="component" value="Chromosome"/>
</dbReference>
<dbReference type="RefSeq" id="WP_251934302.1">
    <property type="nucleotide sequence ID" value="NZ_CP098747.1"/>
</dbReference>
<feature type="transmembrane region" description="Helical" evidence="2">
    <location>
        <begin position="194"/>
        <end position="212"/>
    </location>
</feature>
<evidence type="ECO:0000256" key="2">
    <source>
        <dbReference type="SAM" id="Phobius"/>
    </source>
</evidence>
<evidence type="ECO:0000313" key="4">
    <source>
        <dbReference type="Proteomes" id="UP001056291"/>
    </source>
</evidence>
<keyword evidence="2" id="KW-0472">Membrane</keyword>
<feature type="transmembrane region" description="Helical" evidence="2">
    <location>
        <begin position="141"/>
        <end position="158"/>
    </location>
</feature>
<feature type="transmembrane region" description="Helical" evidence="2">
    <location>
        <begin position="111"/>
        <end position="132"/>
    </location>
</feature>
<feature type="transmembrane region" description="Helical" evidence="2">
    <location>
        <begin position="404"/>
        <end position="423"/>
    </location>
</feature>
<sequence length="456" mass="51332">MLISWANETTAHPVGIALVALCAIATIMLRRNYAIIPLLIMIMAIPSAQRIVIATIDFSFIRIVIIAAIIRVMFRREYLGFTMKAPDVYILVSMIWGIFAYGILYGNVGAFVFRIGYMLDAAGAYFLGRIFIRTVADLRRNILFIGFASIPMFIVFSVERVTGRNLFAEFGGVPKYTAIRDGRLRCQGPFSHPIMAGVFWAVILPWFGAFWMNKQIPRILLIIFGICCLGILLNTASSTPVMSVFFGCLAMAMYVFRSVMSYVRWGILLILLALHMVMKAPVWHLISRIDISGGSTGWHRYNLIEKFIDNFNEWWLVGVRSTAHWDYGLQDVTNQFILEAVRGGLLSFVLFILFIYSIFKIIGRGIKASETNGDRWVLWGAGSVLFVHCMSFLAVSYFGQMLNAFYLFLGGSVSLAVTIIANARKNAMERARNLNETTGDQQPTHQLAPPIRNRSS</sequence>
<keyword evidence="2" id="KW-1133">Transmembrane helix</keyword>
<evidence type="ECO:0008006" key="5">
    <source>
        <dbReference type="Google" id="ProtNLM"/>
    </source>
</evidence>
<keyword evidence="4" id="KW-1185">Reference proteome</keyword>
<feature type="region of interest" description="Disordered" evidence="1">
    <location>
        <begin position="434"/>
        <end position="456"/>
    </location>
</feature>
<feature type="transmembrane region" description="Helical" evidence="2">
    <location>
        <begin position="267"/>
        <end position="286"/>
    </location>
</feature>
<evidence type="ECO:0000256" key="1">
    <source>
        <dbReference type="SAM" id="MobiDB-lite"/>
    </source>
</evidence>
<name>A0ABY4W6G7_9PROT</name>
<feature type="transmembrane region" description="Helical" evidence="2">
    <location>
        <begin position="86"/>
        <end position="105"/>
    </location>
</feature>
<dbReference type="EMBL" id="CP098747">
    <property type="protein sequence ID" value="USG61315.1"/>
    <property type="molecule type" value="Genomic_DNA"/>
</dbReference>
<proteinExistence type="predicted"/>
<reference evidence="3" key="1">
    <citation type="submission" date="2022-06" db="EMBL/GenBank/DDBJ databases">
        <title>Sneathiella actinostolidae sp. nov., isolated from a sea anemonein the Western Pacific Ocean.</title>
        <authorList>
            <person name="Wei M.J."/>
        </authorList>
    </citation>
    <scope>NUCLEOTIDE SEQUENCE</scope>
    <source>
        <strain evidence="3">PHK-P5</strain>
    </source>
</reference>
<feature type="transmembrane region" description="Helical" evidence="2">
    <location>
        <begin position="242"/>
        <end position="260"/>
    </location>
</feature>
<gene>
    <name evidence="3" type="ORF">NBZ79_19335</name>
</gene>
<protein>
    <recommendedName>
        <fullName evidence="5">Polymerase</fullName>
    </recommendedName>
</protein>